<keyword evidence="2" id="KW-1185">Reference proteome</keyword>
<sequence length="70" mass="8032">MKFDIFIYKSALDIAYGKGNNEIVQLLLSRNSNDTNGTDDISCIILKMEFLFNIHHQNHLKSGEKKESMV</sequence>
<gene>
    <name evidence="1" type="ORF">TRFO_33549</name>
</gene>
<dbReference type="EMBL" id="MLAK01000980">
    <property type="protein sequence ID" value="OHS99939.1"/>
    <property type="molecule type" value="Genomic_DNA"/>
</dbReference>
<evidence type="ECO:0008006" key="3">
    <source>
        <dbReference type="Google" id="ProtNLM"/>
    </source>
</evidence>
<dbReference type="Proteomes" id="UP000179807">
    <property type="component" value="Unassembled WGS sequence"/>
</dbReference>
<organism evidence="1 2">
    <name type="scientific">Tritrichomonas foetus</name>
    <dbReference type="NCBI Taxonomy" id="1144522"/>
    <lineage>
        <taxon>Eukaryota</taxon>
        <taxon>Metamonada</taxon>
        <taxon>Parabasalia</taxon>
        <taxon>Tritrichomonadida</taxon>
        <taxon>Tritrichomonadidae</taxon>
        <taxon>Tritrichomonas</taxon>
    </lineage>
</organism>
<dbReference type="VEuPathDB" id="TrichDB:TRFO_33549"/>
<dbReference type="GeneID" id="94843846"/>
<dbReference type="RefSeq" id="XP_068353076.1">
    <property type="nucleotide sequence ID" value="XM_068509142.1"/>
</dbReference>
<evidence type="ECO:0000313" key="1">
    <source>
        <dbReference type="EMBL" id="OHS99939.1"/>
    </source>
</evidence>
<name>A0A1J4JR01_9EUKA</name>
<protein>
    <recommendedName>
        <fullName evidence="3">Ankyrin repeat protein</fullName>
    </recommendedName>
</protein>
<accession>A0A1J4JR01</accession>
<comment type="caution">
    <text evidence="1">The sequence shown here is derived from an EMBL/GenBank/DDBJ whole genome shotgun (WGS) entry which is preliminary data.</text>
</comment>
<proteinExistence type="predicted"/>
<dbReference type="AlphaFoldDB" id="A0A1J4JR01"/>
<reference evidence="1" key="1">
    <citation type="submission" date="2016-10" db="EMBL/GenBank/DDBJ databases">
        <authorList>
            <person name="Benchimol M."/>
            <person name="Almeida L.G."/>
            <person name="Vasconcelos A.T."/>
            <person name="Perreira-Neves A."/>
            <person name="Rosa I.A."/>
            <person name="Tasca T."/>
            <person name="Bogo M.R."/>
            <person name="de Souza W."/>
        </authorList>
    </citation>
    <scope>NUCLEOTIDE SEQUENCE [LARGE SCALE GENOMIC DNA]</scope>
    <source>
        <strain evidence="1">K</strain>
    </source>
</reference>
<evidence type="ECO:0000313" key="2">
    <source>
        <dbReference type="Proteomes" id="UP000179807"/>
    </source>
</evidence>